<dbReference type="PROSITE" id="PS50156">
    <property type="entry name" value="SSD"/>
    <property type="match status" value="1"/>
</dbReference>
<comment type="similarity">
    <text evidence="2">Belongs to the resistance-nodulation-cell division (RND) (TC 2.A.6) family. MmpL subfamily.</text>
</comment>
<evidence type="ECO:0000256" key="6">
    <source>
        <dbReference type="ARBA" id="ARBA00023136"/>
    </source>
</evidence>
<feature type="transmembrane region" description="Helical" evidence="8">
    <location>
        <begin position="564"/>
        <end position="587"/>
    </location>
</feature>
<feature type="domain" description="SSD" evidence="9">
    <location>
        <begin position="194"/>
        <end position="319"/>
    </location>
</feature>
<sequence>MIRSVSAFAVRRPWVVIVLWGAVVFAGFGIGVGVFGRLVGDVGTVPGSESSRAEQRVERLAPRPESLTAVITGRPADDPRLNREVSAALAAVRAVPGVTGVEGPLPSATTGAALLVEITLAPGKDVQERAAEAAAERLRAVDARVTVAGGPLSGAEFDEQAGRDVVRAELLSTPVLLVLLLVVFGGLLAAGLPLLVAFAGVGCTFGILFAFSAVTDISVYSIQITTMLAVGLAVDYALLMVNRFREERQATADVGEAVARTVATAGRTVMFSGLTVAVALAGLVVFPDPFLRSMGLAGAAVVVVDMAVALTLLPALLGRFGHRISASRRRDGGRGVFARVAGAVQRRPVLTLAVSGLVLVTLALPLFGMRISQGDPRMLPSSTETRQMWNGLNAHFPDRSGRGGDIQVIADAPVNDPGVERLRRTLAARPGVTDVRAEQIAPRTTIVLATPTGSAEGPAARRAVEAVRDLPAPFRVQVTGDTAGLMDYRAMLAERLPWAVAVVALGTLLLLFAFTGSLILPVKAVLTNLLSIGAALGIVVWVFQDGHLAGLVGGEGLGYVHLTVPVLIGAIAFGLSVDYEVFLLSRIRERWLAGAGPRGSVAEGLQRTGGIVTAAALLIGIVFAGFVAGGFAPIKTIGLGLVLAVALDATVVRMLMVPATMTLLGRRNWWLPRALRPVHARLALSEAPPPREAPNAGPEKDALAAH</sequence>
<gene>
    <name evidence="10" type="ORF">ACFPZN_39880</name>
</gene>
<comment type="subcellular location">
    <subcellularLocation>
        <location evidence="1">Cell membrane</location>
        <topology evidence="1">Multi-pass membrane protein</topology>
    </subcellularLocation>
</comment>
<keyword evidence="4 8" id="KW-0812">Transmembrane</keyword>
<feature type="transmembrane region" description="Helical" evidence="8">
    <location>
        <begin position="220"/>
        <end position="239"/>
    </location>
</feature>
<evidence type="ECO:0000256" key="2">
    <source>
        <dbReference type="ARBA" id="ARBA00010157"/>
    </source>
</evidence>
<reference evidence="11" key="1">
    <citation type="journal article" date="2019" name="Int. J. Syst. Evol. Microbiol.">
        <title>The Global Catalogue of Microorganisms (GCM) 10K type strain sequencing project: providing services to taxonomists for standard genome sequencing and annotation.</title>
        <authorList>
            <consortium name="The Broad Institute Genomics Platform"/>
            <consortium name="The Broad Institute Genome Sequencing Center for Infectious Disease"/>
            <person name="Wu L."/>
            <person name="Ma J."/>
        </authorList>
    </citation>
    <scope>NUCLEOTIDE SEQUENCE [LARGE SCALE GENOMIC DNA]</scope>
    <source>
        <strain evidence="11">KCTC 42087</strain>
    </source>
</reference>
<protein>
    <submittedName>
        <fullName evidence="10">MMPL family transporter</fullName>
    </submittedName>
</protein>
<dbReference type="EMBL" id="JBHSON010000076">
    <property type="protein sequence ID" value="MFC5751808.1"/>
    <property type="molecule type" value="Genomic_DNA"/>
</dbReference>
<evidence type="ECO:0000259" key="9">
    <source>
        <dbReference type="PROSITE" id="PS50156"/>
    </source>
</evidence>
<feature type="transmembrane region" description="Helical" evidence="8">
    <location>
        <begin position="170"/>
        <end position="189"/>
    </location>
</feature>
<feature type="transmembrane region" description="Helical" evidence="8">
    <location>
        <begin position="12"/>
        <end position="35"/>
    </location>
</feature>
<comment type="caution">
    <text evidence="10">The sequence shown here is derived from an EMBL/GenBank/DDBJ whole genome shotgun (WGS) entry which is preliminary data.</text>
</comment>
<evidence type="ECO:0000256" key="8">
    <source>
        <dbReference type="SAM" id="Phobius"/>
    </source>
</evidence>
<evidence type="ECO:0000256" key="3">
    <source>
        <dbReference type="ARBA" id="ARBA00022475"/>
    </source>
</evidence>
<evidence type="ECO:0000256" key="1">
    <source>
        <dbReference type="ARBA" id="ARBA00004651"/>
    </source>
</evidence>
<feature type="region of interest" description="Disordered" evidence="7">
    <location>
        <begin position="686"/>
        <end position="706"/>
    </location>
</feature>
<dbReference type="PANTHER" id="PTHR33406:SF11">
    <property type="entry name" value="MEMBRANE PROTEIN SCO6666-RELATED"/>
    <property type="match status" value="1"/>
</dbReference>
<keyword evidence="5 8" id="KW-1133">Transmembrane helix</keyword>
<dbReference type="PANTHER" id="PTHR33406">
    <property type="entry name" value="MEMBRANE PROTEIN MJ1562-RELATED"/>
    <property type="match status" value="1"/>
</dbReference>
<organism evidence="10 11">
    <name type="scientific">Actinomadura rugatobispora</name>
    <dbReference type="NCBI Taxonomy" id="1994"/>
    <lineage>
        <taxon>Bacteria</taxon>
        <taxon>Bacillati</taxon>
        <taxon>Actinomycetota</taxon>
        <taxon>Actinomycetes</taxon>
        <taxon>Streptosporangiales</taxon>
        <taxon>Thermomonosporaceae</taxon>
        <taxon>Actinomadura</taxon>
    </lineage>
</organism>
<evidence type="ECO:0000256" key="5">
    <source>
        <dbReference type="ARBA" id="ARBA00022989"/>
    </source>
</evidence>
<dbReference type="InterPro" id="IPR004869">
    <property type="entry name" value="MMPL_dom"/>
</dbReference>
<evidence type="ECO:0000256" key="4">
    <source>
        <dbReference type="ARBA" id="ARBA00022692"/>
    </source>
</evidence>
<dbReference type="Proteomes" id="UP001596074">
    <property type="component" value="Unassembled WGS sequence"/>
</dbReference>
<dbReference type="InterPro" id="IPR000731">
    <property type="entry name" value="SSD"/>
</dbReference>
<dbReference type="RefSeq" id="WP_378287770.1">
    <property type="nucleotide sequence ID" value="NZ_JBHSON010000076.1"/>
</dbReference>
<feature type="transmembrane region" description="Helical" evidence="8">
    <location>
        <begin position="269"/>
        <end position="286"/>
    </location>
</feature>
<keyword evidence="11" id="KW-1185">Reference proteome</keyword>
<keyword evidence="6 8" id="KW-0472">Membrane</keyword>
<dbReference type="SUPFAM" id="SSF82866">
    <property type="entry name" value="Multidrug efflux transporter AcrB transmembrane domain"/>
    <property type="match status" value="2"/>
</dbReference>
<name>A0ABW1ACT5_9ACTN</name>
<evidence type="ECO:0000313" key="10">
    <source>
        <dbReference type="EMBL" id="MFC5751808.1"/>
    </source>
</evidence>
<feature type="transmembrane region" description="Helical" evidence="8">
    <location>
        <begin position="298"/>
        <end position="320"/>
    </location>
</feature>
<dbReference type="Pfam" id="PF03176">
    <property type="entry name" value="MMPL"/>
    <property type="match status" value="2"/>
</dbReference>
<feature type="transmembrane region" description="Helical" evidence="8">
    <location>
        <begin position="608"/>
        <end position="631"/>
    </location>
</feature>
<feature type="transmembrane region" description="Helical" evidence="8">
    <location>
        <begin position="349"/>
        <end position="371"/>
    </location>
</feature>
<keyword evidence="3" id="KW-1003">Cell membrane</keyword>
<evidence type="ECO:0000256" key="7">
    <source>
        <dbReference type="SAM" id="MobiDB-lite"/>
    </source>
</evidence>
<accession>A0ABW1ACT5</accession>
<feature type="transmembrane region" description="Helical" evidence="8">
    <location>
        <begin position="526"/>
        <end position="544"/>
    </location>
</feature>
<feature type="transmembrane region" description="Helical" evidence="8">
    <location>
        <begin position="496"/>
        <end position="514"/>
    </location>
</feature>
<evidence type="ECO:0000313" key="11">
    <source>
        <dbReference type="Proteomes" id="UP001596074"/>
    </source>
</evidence>
<proteinExistence type="inferred from homology"/>
<dbReference type="InterPro" id="IPR050545">
    <property type="entry name" value="Mycobact_MmpL"/>
</dbReference>
<feature type="transmembrane region" description="Helical" evidence="8">
    <location>
        <begin position="194"/>
        <end position="214"/>
    </location>
</feature>
<feature type="transmembrane region" description="Helical" evidence="8">
    <location>
        <begin position="637"/>
        <end position="657"/>
    </location>
</feature>
<dbReference type="Gene3D" id="1.20.1640.10">
    <property type="entry name" value="Multidrug efflux transporter AcrB transmembrane domain"/>
    <property type="match status" value="2"/>
</dbReference>